<proteinExistence type="predicted"/>
<evidence type="ECO:0000313" key="1">
    <source>
        <dbReference type="EMBL" id="CCO13824.1"/>
    </source>
</evidence>
<name>L0R5D0_HUMAN</name>
<accession>L0R5D0</accession>
<organism evidence="1">
    <name type="scientific">Homo sapiens</name>
    <name type="common">Human</name>
    <dbReference type="NCBI Taxonomy" id="9606"/>
    <lineage>
        <taxon>Eukaryota</taxon>
        <taxon>Metazoa</taxon>
        <taxon>Chordata</taxon>
        <taxon>Craniata</taxon>
        <taxon>Vertebrata</taxon>
        <taxon>Euteleostomi</taxon>
        <taxon>Mammalia</taxon>
        <taxon>Eutheria</taxon>
        <taxon>Euarchontoglires</taxon>
        <taxon>Primates</taxon>
        <taxon>Haplorrhini</taxon>
        <taxon>Catarrhini</taxon>
        <taxon>Hominidae</taxon>
        <taxon>Homo</taxon>
    </lineage>
</organism>
<sequence length="83" mass="9231">MSHLTSLSVLRLSRFPCRRDCAFLTPVSSHPTASVPRSCAADSIAFARALYCLSPFHSLLSEVKIKGDAFTVWKEKKCFVNLL</sequence>
<reference evidence="1" key="1">
    <citation type="submission" date="2012-10" db="EMBL/GenBank/DDBJ databases">
        <title>Direct identification of alternative open reading frame translation products in human.</title>
        <authorList>
            <person name="Vanderperre B."/>
            <person name="Lucier J.-F."/>
            <person name="Motard J."/>
            <person name="Tremblay G."/>
            <person name="Vanderperre S."/>
            <person name="Wisztorski M."/>
            <person name="Salzet M."/>
            <person name="Boisvert F.-M."/>
            <person name="Roucou X."/>
        </authorList>
    </citation>
    <scope>NUCLEOTIDE SEQUENCE</scope>
</reference>
<dbReference type="EMBL" id="HF548113">
    <property type="protein sequence ID" value="CCO13824.1"/>
    <property type="molecule type" value="Genomic_DNA"/>
</dbReference>
<dbReference type="OrthoDB" id="5981864at2759"/>
<dbReference type="AlphaFoldDB" id="L0R5D0"/>
<gene>
    <name evidence="1" type="primary">SRGAP1</name>
</gene>
<protein>
    <submittedName>
        <fullName evidence="1">Alternative protein SRGAP1</fullName>
    </submittedName>
</protein>
<dbReference type="ChiTaRS" id="SRGAP1">
    <property type="organism name" value="human"/>
</dbReference>